<dbReference type="PANTHER" id="PTHR32448">
    <property type="entry name" value="OS08G0158400 PROTEIN"/>
    <property type="match status" value="1"/>
</dbReference>
<organism evidence="4 5">
    <name type="scientific">Miscanthus lutarioriparius</name>
    <dbReference type="NCBI Taxonomy" id="422564"/>
    <lineage>
        <taxon>Eukaryota</taxon>
        <taxon>Viridiplantae</taxon>
        <taxon>Streptophyta</taxon>
        <taxon>Embryophyta</taxon>
        <taxon>Tracheophyta</taxon>
        <taxon>Spermatophyta</taxon>
        <taxon>Magnoliopsida</taxon>
        <taxon>Liliopsida</taxon>
        <taxon>Poales</taxon>
        <taxon>Poaceae</taxon>
        <taxon>PACMAD clade</taxon>
        <taxon>Panicoideae</taxon>
        <taxon>Andropogonodae</taxon>
        <taxon>Andropogoneae</taxon>
        <taxon>Saccharinae</taxon>
        <taxon>Miscanthus</taxon>
    </lineage>
</organism>
<protein>
    <recommendedName>
        <fullName evidence="3">FAD-binding PCMH-type domain-containing protein</fullName>
    </recommendedName>
</protein>
<feature type="signal peptide" evidence="2">
    <location>
        <begin position="1"/>
        <end position="23"/>
    </location>
</feature>
<dbReference type="OrthoDB" id="407275at2759"/>
<dbReference type="PROSITE" id="PS51387">
    <property type="entry name" value="FAD_PCMH"/>
    <property type="match status" value="1"/>
</dbReference>
<dbReference type="GO" id="GO:0016491">
    <property type="term" value="F:oxidoreductase activity"/>
    <property type="evidence" value="ECO:0007669"/>
    <property type="project" value="UniProtKB-ARBA"/>
</dbReference>
<dbReference type="Pfam" id="PF01565">
    <property type="entry name" value="FAD_binding_4"/>
    <property type="match status" value="1"/>
</dbReference>
<evidence type="ECO:0000313" key="5">
    <source>
        <dbReference type="Proteomes" id="UP000604825"/>
    </source>
</evidence>
<dbReference type="InterPro" id="IPR016166">
    <property type="entry name" value="FAD-bd_PCMH"/>
</dbReference>
<reference evidence="4" key="1">
    <citation type="submission" date="2020-10" db="EMBL/GenBank/DDBJ databases">
        <authorList>
            <person name="Han B."/>
            <person name="Lu T."/>
            <person name="Zhao Q."/>
            <person name="Huang X."/>
            <person name="Zhao Y."/>
        </authorList>
    </citation>
    <scope>NUCLEOTIDE SEQUENCE</scope>
</reference>
<feature type="domain" description="FAD-binding PCMH-type" evidence="3">
    <location>
        <begin position="79"/>
        <end position="221"/>
    </location>
</feature>
<accession>A0A811R8A6</accession>
<evidence type="ECO:0000256" key="1">
    <source>
        <dbReference type="ARBA" id="ARBA00001974"/>
    </source>
</evidence>
<dbReference type="AlphaFoldDB" id="A0A811R8A6"/>
<dbReference type="SUPFAM" id="SSF56176">
    <property type="entry name" value="FAD-binding/transporter-associated domain-like"/>
    <property type="match status" value="1"/>
</dbReference>
<comment type="caution">
    <text evidence="4">The sequence shown here is derived from an EMBL/GenBank/DDBJ whole genome shotgun (WGS) entry which is preliminary data.</text>
</comment>
<dbReference type="Gene3D" id="3.30.465.10">
    <property type="match status" value="1"/>
</dbReference>
<dbReference type="InterPro" id="IPR006094">
    <property type="entry name" value="Oxid_FAD_bind_N"/>
</dbReference>
<sequence>MARTPTIILHLLVTLIVCILSSARTSSSSASSSDVDGFLSCLSADIPPSLIYTPANNNFSSVLVSSVRNLRYYVTPDTTMSRPLVIVAATEPAHVQTTVVCGRRHSVHIRTRSGGHDYEGLSYASVDPHRHFAVLDLAALHAIHVDASRAEAWVGSGATLGELYYAAAAANSTFGFPAGNCPTVGVGGHLSGGGFGALSRKYGLSADNVLDAVVVDAEGGC</sequence>
<evidence type="ECO:0000256" key="2">
    <source>
        <dbReference type="SAM" id="SignalP"/>
    </source>
</evidence>
<dbReference type="GO" id="GO:0071949">
    <property type="term" value="F:FAD binding"/>
    <property type="evidence" value="ECO:0007669"/>
    <property type="project" value="InterPro"/>
</dbReference>
<dbReference type="InterPro" id="IPR016169">
    <property type="entry name" value="FAD-bd_PCMH_sub2"/>
</dbReference>
<dbReference type="EMBL" id="CAJGYO010000013">
    <property type="protein sequence ID" value="CAD6266276.1"/>
    <property type="molecule type" value="Genomic_DNA"/>
</dbReference>
<dbReference type="Proteomes" id="UP000604825">
    <property type="component" value="Unassembled WGS sequence"/>
</dbReference>
<keyword evidence="5" id="KW-1185">Reference proteome</keyword>
<proteinExistence type="predicted"/>
<dbReference type="InterPro" id="IPR036318">
    <property type="entry name" value="FAD-bd_PCMH-like_sf"/>
</dbReference>
<comment type="cofactor">
    <cofactor evidence="1">
        <name>FAD</name>
        <dbReference type="ChEBI" id="CHEBI:57692"/>
    </cofactor>
</comment>
<name>A0A811R8A6_9POAL</name>
<gene>
    <name evidence="4" type="ORF">NCGR_LOCUS49581</name>
</gene>
<feature type="chain" id="PRO_5032369796" description="FAD-binding PCMH-type domain-containing protein" evidence="2">
    <location>
        <begin position="24"/>
        <end position="221"/>
    </location>
</feature>
<dbReference type="Gene3D" id="3.30.43.10">
    <property type="entry name" value="Uridine Diphospho-n-acetylenolpyruvylglucosamine Reductase, domain 2"/>
    <property type="match status" value="1"/>
</dbReference>
<evidence type="ECO:0000313" key="4">
    <source>
        <dbReference type="EMBL" id="CAD6266276.1"/>
    </source>
</evidence>
<evidence type="ECO:0000259" key="3">
    <source>
        <dbReference type="PROSITE" id="PS51387"/>
    </source>
</evidence>
<keyword evidence="2" id="KW-0732">Signal</keyword>
<dbReference type="InterPro" id="IPR016167">
    <property type="entry name" value="FAD-bd_PCMH_sub1"/>
</dbReference>